<evidence type="ECO:0000313" key="1">
    <source>
        <dbReference type="EMBL" id="EEC75249.1"/>
    </source>
</evidence>
<dbReference type="AlphaFoldDB" id="B8APF6"/>
<organism evidence="1 2">
    <name type="scientific">Oryza sativa subsp. indica</name>
    <name type="common">Rice</name>
    <dbReference type="NCBI Taxonomy" id="39946"/>
    <lineage>
        <taxon>Eukaryota</taxon>
        <taxon>Viridiplantae</taxon>
        <taxon>Streptophyta</taxon>
        <taxon>Embryophyta</taxon>
        <taxon>Tracheophyta</taxon>
        <taxon>Spermatophyta</taxon>
        <taxon>Magnoliopsida</taxon>
        <taxon>Liliopsida</taxon>
        <taxon>Poales</taxon>
        <taxon>Poaceae</taxon>
        <taxon>BOP clade</taxon>
        <taxon>Oryzoideae</taxon>
        <taxon>Oryzeae</taxon>
        <taxon>Oryzinae</taxon>
        <taxon>Oryza</taxon>
        <taxon>Oryza sativa</taxon>
    </lineage>
</organism>
<name>B8APF6_ORYSI</name>
<sequence length="89" mass="10327">MQRVYLLVDAWSRVTQAITPAVIGPVYQPQRRRKVGPYSQALAYPWSAKETPAYSSMMLPNVKDYKGRTWLLPLAAYLYNPWSTQQTKY</sequence>
<accession>B8APF6</accession>
<dbReference type="HOGENOM" id="CLU_2458731_0_0_1"/>
<reference evidence="1 2" key="1">
    <citation type="journal article" date="2005" name="PLoS Biol.">
        <title>The genomes of Oryza sativa: a history of duplications.</title>
        <authorList>
            <person name="Yu J."/>
            <person name="Wang J."/>
            <person name="Lin W."/>
            <person name="Li S."/>
            <person name="Li H."/>
            <person name="Zhou J."/>
            <person name="Ni P."/>
            <person name="Dong W."/>
            <person name="Hu S."/>
            <person name="Zeng C."/>
            <person name="Zhang J."/>
            <person name="Zhang Y."/>
            <person name="Li R."/>
            <person name="Xu Z."/>
            <person name="Li S."/>
            <person name="Li X."/>
            <person name="Zheng H."/>
            <person name="Cong L."/>
            <person name="Lin L."/>
            <person name="Yin J."/>
            <person name="Geng J."/>
            <person name="Li G."/>
            <person name="Shi J."/>
            <person name="Liu J."/>
            <person name="Lv H."/>
            <person name="Li J."/>
            <person name="Wang J."/>
            <person name="Deng Y."/>
            <person name="Ran L."/>
            <person name="Shi X."/>
            <person name="Wang X."/>
            <person name="Wu Q."/>
            <person name="Li C."/>
            <person name="Ren X."/>
            <person name="Wang J."/>
            <person name="Wang X."/>
            <person name="Li D."/>
            <person name="Liu D."/>
            <person name="Zhang X."/>
            <person name="Ji Z."/>
            <person name="Zhao W."/>
            <person name="Sun Y."/>
            <person name="Zhang Z."/>
            <person name="Bao J."/>
            <person name="Han Y."/>
            <person name="Dong L."/>
            <person name="Ji J."/>
            <person name="Chen P."/>
            <person name="Wu S."/>
            <person name="Liu J."/>
            <person name="Xiao Y."/>
            <person name="Bu D."/>
            <person name="Tan J."/>
            <person name="Yang L."/>
            <person name="Ye C."/>
            <person name="Zhang J."/>
            <person name="Xu J."/>
            <person name="Zhou Y."/>
            <person name="Yu Y."/>
            <person name="Zhang B."/>
            <person name="Zhuang S."/>
            <person name="Wei H."/>
            <person name="Liu B."/>
            <person name="Lei M."/>
            <person name="Yu H."/>
            <person name="Li Y."/>
            <person name="Xu H."/>
            <person name="Wei S."/>
            <person name="He X."/>
            <person name="Fang L."/>
            <person name="Zhang Z."/>
            <person name="Zhang Y."/>
            <person name="Huang X."/>
            <person name="Su Z."/>
            <person name="Tong W."/>
            <person name="Li J."/>
            <person name="Tong Z."/>
            <person name="Li S."/>
            <person name="Ye J."/>
            <person name="Wang L."/>
            <person name="Fang L."/>
            <person name="Lei T."/>
            <person name="Chen C."/>
            <person name="Chen H."/>
            <person name="Xu Z."/>
            <person name="Li H."/>
            <person name="Huang H."/>
            <person name="Zhang F."/>
            <person name="Xu H."/>
            <person name="Li N."/>
            <person name="Zhao C."/>
            <person name="Li S."/>
            <person name="Dong L."/>
            <person name="Huang Y."/>
            <person name="Li L."/>
            <person name="Xi Y."/>
            <person name="Qi Q."/>
            <person name="Li W."/>
            <person name="Zhang B."/>
            <person name="Hu W."/>
            <person name="Zhang Y."/>
            <person name="Tian X."/>
            <person name="Jiao Y."/>
            <person name="Liang X."/>
            <person name="Jin J."/>
            <person name="Gao L."/>
            <person name="Zheng W."/>
            <person name="Hao B."/>
            <person name="Liu S."/>
            <person name="Wang W."/>
            <person name="Yuan L."/>
            <person name="Cao M."/>
            <person name="McDermott J."/>
            <person name="Samudrala R."/>
            <person name="Wang J."/>
            <person name="Wong G.K."/>
            <person name="Yang H."/>
        </authorList>
    </citation>
    <scope>NUCLEOTIDE SEQUENCE [LARGE SCALE GENOMIC DNA]</scope>
    <source>
        <strain evidence="2">cv. 93-11</strain>
    </source>
</reference>
<protein>
    <submittedName>
        <fullName evidence="1">Uncharacterized protein</fullName>
    </submittedName>
</protein>
<keyword evidence="2" id="KW-1185">Reference proteome</keyword>
<dbReference type="Proteomes" id="UP000007015">
    <property type="component" value="Chromosome 3"/>
</dbReference>
<dbReference type="EMBL" id="CM000128">
    <property type="protein sequence ID" value="EEC75249.1"/>
    <property type="molecule type" value="Genomic_DNA"/>
</dbReference>
<dbReference type="Gramene" id="BGIOSGA010740-TA">
    <property type="protein sequence ID" value="BGIOSGA010740-PA"/>
    <property type="gene ID" value="BGIOSGA010740"/>
</dbReference>
<evidence type="ECO:0000313" key="2">
    <source>
        <dbReference type="Proteomes" id="UP000007015"/>
    </source>
</evidence>
<gene>
    <name evidence="1" type="ORF">OsI_11557</name>
</gene>
<proteinExistence type="predicted"/>